<reference evidence="2" key="1">
    <citation type="submission" date="2018-02" db="EMBL/GenBank/DDBJ databases">
        <authorList>
            <person name="Cohen D.B."/>
            <person name="Kent A.D."/>
        </authorList>
    </citation>
    <scope>NUCLEOTIDE SEQUENCE</scope>
</reference>
<evidence type="ECO:0000313" key="2">
    <source>
        <dbReference type="EMBL" id="SPD04712.1"/>
    </source>
</evidence>
<feature type="domain" description="Reverse transcriptase zinc-binding" evidence="1">
    <location>
        <begin position="58"/>
        <end position="143"/>
    </location>
</feature>
<dbReference type="Pfam" id="PF13966">
    <property type="entry name" value="zf-RVT"/>
    <property type="match status" value="1"/>
</dbReference>
<evidence type="ECO:0000259" key="1">
    <source>
        <dbReference type="Pfam" id="PF13966"/>
    </source>
</evidence>
<name>A0A2N9GY75_FAGSY</name>
<proteinExistence type="predicted"/>
<protein>
    <recommendedName>
        <fullName evidence="1">Reverse transcriptase zinc-binding domain-containing protein</fullName>
    </recommendedName>
</protein>
<organism evidence="2">
    <name type="scientific">Fagus sylvatica</name>
    <name type="common">Beechnut</name>
    <dbReference type="NCBI Taxonomy" id="28930"/>
    <lineage>
        <taxon>Eukaryota</taxon>
        <taxon>Viridiplantae</taxon>
        <taxon>Streptophyta</taxon>
        <taxon>Embryophyta</taxon>
        <taxon>Tracheophyta</taxon>
        <taxon>Spermatophyta</taxon>
        <taxon>Magnoliopsida</taxon>
        <taxon>eudicotyledons</taxon>
        <taxon>Gunneridae</taxon>
        <taxon>Pentapetalae</taxon>
        <taxon>rosids</taxon>
        <taxon>fabids</taxon>
        <taxon>Fagales</taxon>
        <taxon>Fagaceae</taxon>
        <taxon>Fagus</taxon>
    </lineage>
</organism>
<dbReference type="EMBL" id="OIVN01002561">
    <property type="protein sequence ID" value="SPD04712.1"/>
    <property type="molecule type" value="Genomic_DNA"/>
</dbReference>
<sequence>MDKAHPLSSPMVVRSLDVKKDPFHPKEDDEDTLDHEIPYLSAIGEDKLSWGKPDSKDFSVKQYYRLLSSPSIRSFPWKSVWKSKVPPRVAFFSWTATLGKILTIDNLRKHGLDFGGIGAACARKSGESPDLLFLHCKIARELWDYGAWLVWGFIGLCQGLSSIFFPLGRVLLVTKGTRWCGGQPLIVSFGVYGGKEMLVILRTLSCPFRI</sequence>
<dbReference type="AlphaFoldDB" id="A0A2N9GY75"/>
<gene>
    <name evidence="2" type="ORF">FSB_LOCUS32594</name>
</gene>
<accession>A0A2N9GY75</accession>
<dbReference type="InterPro" id="IPR026960">
    <property type="entry name" value="RVT-Znf"/>
</dbReference>